<sequence length="320" mass="36573">MRHLRGYKELISLLSRRLSTSEQPLTTAAVTHKQNELFDQEKRRQLDMVKRIEKITVHHVGQSNDCKLAMNKDLSTPYHVAMHFNETYMKRSAIALVNGQPWHMLQPLTEDCELRLITMKDDEPTEANKAFWRSCSLMAGAILQSAFKTDVYIQPVRAADIPVSQGCFAYDISLPFEWEPSQEELTSLSRLSYELAEKKLPFERIEVRPSVAMEIFKDNEYKVAELNSMDTDRLVLFRLGQFIDTSPGPLVANSGFMVPHRYSFTCVHQIDDHLKSGNQLTRFQGVALPGDFPCHYHTWNLIQDRAKTPVTTGAPPSVDS</sequence>
<dbReference type="SUPFAM" id="SSF81271">
    <property type="entry name" value="TGS-like"/>
    <property type="match status" value="1"/>
</dbReference>
<dbReference type="KEGG" id="spu:579188"/>
<dbReference type="AlphaFoldDB" id="A0A7M7HC36"/>
<dbReference type="InterPro" id="IPR050062">
    <property type="entry name" value="Pro-tRNA_synthetase"/>
</dbReference>
<dbReference type="RefSeq" id="XP_011661466.2">
    <property type="nucleotide sequence ID" value="XM_011663164.2"/>
</dbReference>
<dbReference type="EnsemblMetazoa" id="XM_011663164">
    <property type="protein sequence ID" value="XP_011661466"/>
    <property type="gene ID" value="LOC579188"/>
</dbReference>
<dbReference type="GO" id="GO:0005739">
    <property type="term" value="C:mitochondrion"/>
    <property type="evidence" value="ECO:0000318"/>
    <property type="project" value="GO_Central"/>
</dbReference>
<proteinExistence type="predicted"/>
<dbReference type="GO" id="GO:0000166">
    <property type="term" value="F:nucleotide binding"/>
    <property type="evidence" value="ECO:0007669"/>
    <property type="project" value="InterPro"/>
</dbReference>
<evidence type="ECO:0000313" key="3">
    <source>
        <dbReference type="Proteomes" id="UP000007110"/>
    </source>
</evidence>
<keyword evidence="3" id="KW-1185">Reference proteome</keyword>
<reference evidence="3" key="1">
    <citation type="submission" date="2015-02" db="EMBL/GenBank/DDBJ databases">
        <title>Genome sequencing for Strongylocentrotus purpuratus.</title>
        <authorList>
            <person name="Murali S."/>
            <person name="Liu Y."/>
            <person name="Vee V."/>
            <person name="English A."/>
            <person name="Wang M."/>
            <person name="Skinner E."/>
            <person name="Han Y."/>
            <person name="Muzny D.M."/>
            <person name="Worley K.C."/>
            <person name="Gibbs R.A."/>
        </authorList>
    </citation>
    <scope>NUCLEOTIDE SEQUENCE</scope>
</reference>
<dbReference type="Gene3D" id="3.10.20.30">
    <property type="match status" value="1"/>
</dbReference>
<dbReference type="OMA" id="YNCAQHL"/>
<dbReference type="CTD" id="54148"/>
<dbReference type="FunCoup" id="A0A7M7HC36">
    <property type="interactions" value="1635"/>
</dbReference>
<protein>
    <recommendedName>
        <fullName evidence="1">TGS domain-containing protein</fullName>
    </recommendedName>
</protein>
<reference evidence="2" key="2">
    <citation type="submission" date="2021-01" db="UniProtKB">
        <authorList>
            <consortium name="EnsemblMetazoa"/>
        </authorList>
    </citation>
    <scope>IDENTIFICATION</scope>
</reference>
<dbReference type="InterPro" id="IPR012675">
    <property type="entry name" value="Beta-grasp_dom_sf"/>
</dbReference>
<dbReference type="Proteomes" id="UP000007110">
    <property type="component" value="Unassembled WGS sequence"/>
</dbReference>
<dbReference type="InterPro" id="IPR012676">
    <property type="entry name" value="TGS-like"/>
</dbReference>
<accession>A0A7M7HC36</accession>
<organism evidence="2 3">
    <name type="scientific">Strongylocentrotus purpuratus</name>
    <name type="common">Purple sea urchin</name>
    <dbReference type="NCBI Taxonomy" id="7668"/>
    <lineage>
        <taxon>Eukaryota</taxon>
        <taxon>Metazoa</taxon>
        <taxon>Echinodermata</taxon>
        <taxon>Eleutherozoa</taxon>
        <taxon>Echinozoa</taxon>
        <taxon>Echinoidea</taxon>
        <taxon>Euechinoidea</taxon>
        <taxon>Echinacea</taxon>
        <taxon>Camarodonta</taxon>
        <taxon>Echinidea</taxon>
        <taxon>Strongylocentrotidae</taxon>
        <taxon>Strongylocentrotus</taxon>
    </lineage>
</organism>
<dbReference type="PANTHER" id="PTHR42753:SF9">
    <property type="entry name" value="LARGE RIBOSOMAL SUBUNIT PROTEIN ML39"/>
    <property type="match status" value="1"/>
</dbReference>
<dbReference type="Pfam" id="PF02824">
    <property type="entry name" value="TGS"/>
    <property type="match status" value="1"/>
</dbReference>
<dbReference type="InParanoid" id="A0A7M7HC36"/>
<dbReference type="InterPro" id="IPR004095">
    <property type="entry name" value="TGS"/>
</dbReference>
<dbReference type="GeneID" id="579188"/>
<dbReference type="InterPro" id="IPR018163">
    <property type="entry name" value="Thr/Ala-tRNA-synth_IIc_edit"/>
</dbReference>
<name>A0A7M7HC36_STRPU</name>
<dbReference type="SUPFAM" id="SSF55186">
    <property type="entry name" value="ThrRS/AlaRS common domain"/>
    <property type="match status" value="1"/>
</dbReference>
<dbReference type="Gene3D" id="3.30.980.10">
    <property type="entry name" value="Threonyl-trna Synthetase, Chain A, domain 2"/>
    <property type="match status" value="1"/>
</dbReference>
<dbReference type="CDD" id="cd01667">
    <property type="entry name" value="TGS_ThrRS"/>
    <property type="match status" value="1"/>
</dbReference>
<dbReference type="PANTHER" id="PTHR42753">
    <property type="entry name" value="MITOCHONDRIAL RIBOSOME PROTEIN L39/PROLYL-TRNA LIGASE FAMILY MEMBER"/>
    <property type="match status" value="1"/>
</dbReference>
<feature type="domain" description="TGS" evidence="1">
    <location>
        <begin position="75"/>
        <end position="118"/>
    </location>
</feature>
<evidence type="ECO:0000259" key="1">
    <source>
        <dbReference type="Pfam" id="PF02824"/>
    </source>
</evidence>
<evidence type="ECO:0000313" key="2">
    <source>
        <dbReference type="EnsemblMetazoa" id="XP_011661466"/>
    </source>
</evidence>